<comment type="caution">
    <text evidence="1">The sequence shown here is derived from an EMBL/GenBank/DDBJ whole genome shotgun (WGS) entry which is preliminary data.</text>
</comment>
<accession>A0AC61SBY4</accession>
<dbReference type="EMBL" id="QYBA01000068">
    <property type="protein sequence ID" value="TKY92159.1"/>
    <property type="molecule type" value="Genomic_DNA"/>
</dbReference>
<sequence length="86" mass="9738">MNQTTFELKRKATHISPCLNIGKSGITDPLVDELRKQLKRNRLVKVKILKTAIDEMDRNDIAKEISMRTGSLLVEVKGNSAVLYLK</sequence>
<evidence type="ECO:0000313" key="2">
    <source>
        <dbReference type="Proteomes" id="UP000315423"/>
    </source>
</evidence>
<gene>
    <name evidence="1" type="ORF">C5S46_02080</name>
</gene>
<organism evidence="1 2">
    <name type="scientific">Candidatus Methanomarinus sp</name>
    <dbReference type="NCBI Taxonomy" id="3386244"/>
    <lineage>
        <taxon>Archaea</taxon>
        <taxon>Methanobacteriati</taxon>
        <taxon>Methanobacteriota</taxon>
        <taxon>Stenosarchaea group</taxon>
        <taxon>Methanomicrobia</taxon>
        <taxon>Methanosarcinales</taxon>
        <taxon>ANME-2 cluster</taxon>
        <taxon>Candidatus Methanocomedenaceae</taxon>
        <taxon>Candidatus Methanomarinus</taxon>
    </lineage>
</organism>
<reference evidence="1" key="1">
    <citation type="submission" date="2018-09" db="EMBL/GenBank/DDBJ databases">
        <title>A genomic encyclopedia of anaerobic methanotrophic archaea.</title>
        <authorList>
            <person name="Skennerton C.T."/>
            <person name="Chadwick G.L."/>
            <person name="Laso-Perez R."/>
            <person name="Leu A.O."/>
            <person name="Speth D.R."/>
            <person name="Yu H."/>
            <person name="Morgan-Lang C."/>
            <person name="Hatzenpichler R."/>
            <person name="Goudeau D."/>
            <person name="Malmstrom R."/>
            <person name="Woyke T."/>
            <person name="Hallam S."/>
            <person name="Tyson G.W."/>
            <person name="Wegener G."/>
            <person name="Boetius A."/>
            <person name="Orphan V.J."/>
        </authorList>
    </citation>
    <scope>NUCLEOTIDE SEQUENCE</scope>
    <source>
        <strain evidence="1">CONS3730D10UFb2</strain>
    </source>
</reference>
<protein>
    <submittedName>
        <fullName evidence="1">YhbY family RNA-binding protein</fullName>
    </submittedName>
</protein>
<proteinExistence type="predicted"/>
<evidence type="ECO:0000313" key="1">
    <source>
        <dbReference type="EMBL" id="TKY92159.1"/>
    </source>
</evidence>
<name>A0AC61SBY4_9EURY</name>
<dbReference type="Proteomes" id="UP000315423">
    <property type="component" value="Unassembled WGS sequence"/>
</dbReference>